<name>A0A7S1M4M5_NEODS</name>
<evidence type="ECO:0000256" key="1">
    <source>
        <dbReference type="SAM" id="MobiDB-lite"/>
    </source>
</evidence>
<feature type="region of interest" description="Disordered" evidence="1">
    <location>
        <begin position="1"/>
        <end position="20"/>
    </location>
</feature>
<proteinExistence type="predicted"/>
<gene>
    <name evidence="2" type="ORF">NDES1114_LOCUS17741</name>
</gene>
<accession>A0A7S1M4M5</accession>
<dbReference type="EMBL" id="HBGF01026776">
    <property type="protein sequence ID" value="CAD9121753.1"/>
    <property type="molecule type" value="Transcribed_RNA"/>
</dbReference>
<protein>
    <submittedName>
        <fullName evidence="2">Uncharacterized protein</fullName>
    </submittedName>
</protein>
<dbReference type="AlphaFoldDB" id="A0A7S1M4M5"/>
<organism evidence="2">
    <name type="scientific">Neobodo designis</name>
    <name type="common">Flagellated protozoan</name>
    <name type="synonym">Bodo designis</name>
    <dbReference type="NCBI Taxonomy" id="312471"/>
    <lineage>
        <taxon>Eukaryota</taxon>
        <taxon>Discoba</taxon>
        <taxon>Euglenozoa</taxon>
        <taxon>Kinetoplastea</taxon>
        <taxon>Metakinetoplastina</taxon>
        <taxon>Neobodonida</taxon>
        <taxon>Neobodo</taxon>
    </lineage>
</organism>
<sequence length="200" mass="22410">MCDAEDFPLPPLASEPSPLKKRELYRAAGVGITKHAPSGAERQVVPNVLREDVNDINQLIAAEAEECAAKTRLKAEEERRVREAAARDAALRSRQERIDSAEAIALQRRVPSPIARFLAEHEDLNGKLTNYELRRLMQQQAIHSVARRNLLTTDKKKVLRSNNYPIEKQGAQSRDDRTPAPGEAIERWYKKFGGAPPGDV</sequence>
<feature type="region of interest" description="Disordered" evidence="1">
    <location>
        <begin position="161"/>
        <end position="183"/>
    </location>
</feature>
<feature type="compositionally biased region" description="Basic and acidic residues" evidence="1">
    <location>
        <begin position="173"/>
        <end position="183"/>
    </location>
</feature>
<reference evidence="2" key="1">
    <citation type="submission" date="2021-01" db="EMBL/GenBank/DDBJ databases">
        <authorList>
            <person name="Corre E."/>
            <person name="Pelletier E."/>
            <person name="Niang G."/>
            <person name="Scheremetjew M."/>
            <person name="Finn R."/>
            <person name="Kale V."/>
            <person name="Holt S."/>
            <person name="Cochrane G."/>
            <person name="Meng A."/>
            <person name="Brown T."/>
            <person name="Cohen L."/>
        </authorList>
    </citation>
    <scope>NUCLEOTIDE SEQUENCE</scope>
    <source>
        <strain evidence="2">CCAP 1951/1</strain>
    </source>
</reference>
<evidence type="ECO:0000313" key="2">
    <source>
        <dbReference type="EMBL" id="CAD9121753.1"/>
    </source>
</evidence>